<dbReference type="SUPFAM" id="SSF46689">
    <property type="entry name" value="Homeodomain-like"/>
    <property type="match status" value="1"/>
</dbReference>
<gene>
    <name evidence="2" type="primary">ppsR</name>
    <name evidence="2" type="ORF">CKO40_07940</name>
</gene>
<sequence>MPCGPNDQDGWGQSIVKPFDAPQAALGNVETDRVATLIAAASDIALILDQHGTIRDLALGNDELGAHVSEDWIGRAWSDTVTAESRSRVEALLADALNDSGLPIWQQLAHVSANGTEVPVRYCAARLGNRDHLIAVGRDLQGFAALQQRLVDAQQSLERDYWRLRQLETRYRLLFRSSSDAVLVMDPATGKVVEANPAATELLSADPRRLVGRHFPEGFDEAGTRAIESLIAGVRAAGRANEVRARLRSGVELSVSAALIRQENTSLVLLRLARVAQTTETSPERIEQRSGLAKIMERAPDGIVVTSQDGRIQSANAAFLDLIQITSEDQVRGESLDRWLGRPGVDLNVLLANLRQHSAVRLFATTIRSDYGASSEVEISAVAIQNGEKPSFGFIIRNVDRRVSAEGGSAQALPRSVEHLTELVGRVPLKEVVRESSDMIERLCIEAALELTGDNRASAAELLGLSRQSLYVKLRRYGLSDAGSEGGGEGGNPGPTRSG</sequence>
<dbReference type="Gene3D" id="3.30.450.20">
    <property type="entry name" value="PAS domain"/>
    <property type="match status" value="3"/>
</dbReference>
<dbReference type="InterPro" id="IPR000014">
    <property type="entry name" value="PAS"/>
</dbReference>
<reference evidence="2" key="1">
    <citation type="submission" date="2017-08" db="EMBL/GenBank/DDBJ databases">
        <authorList>
            <person name="Imhoff J.F."/>
            <person name="Rahn T."/>
            <person name="Kuenzel S."/>
            <person name="Neulinger S.C."/>
        </authorList>
    </citation>
    <scope>NUCLEOTIDE SEQUENCE</scope>
    <source>
        <strain evidence="2">DSM 11080</strain>
    </source>
</reference>
<dbReference type="InterPro" id="IPR035965">
    <property type="entry name" value="PAS-like_dom_sf"/>
</dbReference>
<dbReference type="InterPro" id="IPR013656">
    <property type="entry name" value="PAS_4"/>
</dbReference>
<dbReference type="SMART" id="SM00091">
    <property type="entry name" value="PAS"/>
    <property type="match status" value="3"/>
</dbReference>
<dbReference type="Pfam" id="PF08448">
    <property type="entry name" value="PAS_4"/>
    <property type="match status" value="1"/>
</dbReference>
<feature type="domain" description="PAS" evidence="1">
    <location>
        <begin position="288"/>
        <end position="329"/>
    </location>
</feature>
<dbReference type="InterPro" id="IPR011785">
    <property type="entry name" value="Tscrpt_reg_PpsR-CrtJ"/>
</dbReference>
<organism evidence="2 3">
    <name type="scientific">Halochromatium glycolicum</name>
    <dbReference type="NCBI Taxonomy" id="85075"/>
    <lineage>
        <taxon>Bacteria</taxon>
        <taxon>Pseudomonadati</taxon>
        <taxon>Pseudomonadota</taxon>
        <taxon>Gammaproteobacteria</taxon>
        <taxon>Chromatiales</taxon>
        <taxon>Chromatiaceae</taxon>
        <taxon>Halochromatium</taxon>
    </lineage>
</organism>
<dbReference type="NCBIfam" id="TIGR00229">
    <property type="entry name" value="sensory_box"/>
    <property type="match status" value="2"/>
</dbReference>
<reference evidence="2" key="2">
    <citation type="journal article" date="2020" name="Microorganisms">
        <title>Osmotic Adaptation and Compatible Solute Biosynthesis of Phototrophic Bacteria as Revealed from Genome Analyses.</title>
        <authorList>
            <person name="Imhoff J.F."/>
            <person name="Rahn T."/>
            <person name="Kunzel S."/>
            <person name="Keller A."/>
            <person name="Neulinger S.C."/>
        </authorList>
    </citation>
    <scope>NUCLEOTIDE SEQUENCE</scope>
    <source>
        <strain evidence="2">DSM 11080</strain>
    </source>
</reference>
<evidence type="ECO:0000313" key="2">
    <source>
        <dbReference type="EMBL" id="MBK1704469.1"/>
    </source>
</evidence>
<dbReference type="InterPro" id="IPR009057">
    <property type="entry name" value="Homeodomain-like_sf"/>
</dbReference>
<dbReference type="PROSITE" id="PS50112">
    <property type="entry name" value="PAS"/>
    <property type="match status" value="2"/>
</dbReference>
<comment type="caution">
    <text evidence="2">The sequence shown here is derived from an EMBL/GenBank/DDBJ whole genome shotgun (WGS) entry which is preliminary data.</text>
</comment>
<dbReference type="Proteomes" id="UP001296776">
    <property type="component" value="Unassembled WGS sequence"/>
</dbReference>
<dbReference type="Pfam" id="PF13188">
    <property type="entry name" value="PAS_8"/>
    <property type="match status" value="1"/>
</dbReference>
<name>A0AAJ0U382_9GAMM</name>
<dbReference type="Pfam" id="PF02954">
    <property type="entry name" value="HTH_8"/>
    <property type="match status" value="1"/>
</dbReference>
<accession>A0AAJ0U382</accession>
<dbReference type="NCBIfam" id="TIGR02040">
    <property type="entry name" value="PpsR-CrtJ"/>
    <property type="match status" value="1"/>
</dbReference>
<dbReference type="GO" id="GO:0043565">
    <property type="term" value="F:sequence-specific DNA binding"/>
    <property type="evidence" value="ECO:0007669"/>
    <property type="project" value="InterPro"/>
</dbReference>
<dbReference type="PANTHER" id="PTHR44757">
    <property type="entry name" value="DIGUANYLATE CYCLASE DGCP"/>
    <property type="match status" value="1"/>
</dbReference>
<evidence type="ECO:0000259" key="1">
    <source>
        <dbReference type="PROSITE" id="PS50112"/>
    </source>
</evidence>
<dbReference type="PRINTS" id="PR01590">
    <property type="entry name" value="HTHFIS"/>
</dbReference>
<dbReference type="AlphaFoldDB" id="A0AAJ0U382"/>
<dbReference type="PANTHER" id="PTHR44757:SF2">
    <property type="entry name" value="BIOFILM ARCHITECTURE MAINTENANCE PROTEIN MBAA"/>
    <property type="match status" value="1"/>
</dbReference>
<dbReference type="InterPro" id="IPR052155">
    <property type="entry name" value="Biofilm_reg_signaling"/>
</dbReference>
<proteinExistence type="predicted"/>
<dbReference type="SUPFAM" id="SSF55785">
    <property type="entry name" value="PYP-like sensor domain (PAS domain)"/>
    <property type="match status" value="3"/>
</dbReference>
<keyword evidence="3" id="KW-1185">Reference proteome</keyword>
<dbReference type="EMBL" id="NRSJ01000011">
    <property type="protein sequence ID" value="MBK1704469.1"/>
    <property type="molecule type" value="Genomic_DNA"/>
</dbReference>
<feature type="domain" description="PAS" evidence="1">
    <location>
        <begin position="167"/>
        <end position="213"/>
    </location>
</feature>
<evidence type="ECO:0000313" key="3">
    <source>
        <dbReference type="Proteomes" id="UP001296776"/>
    </source>
</evidence>
<dbReference type="Gene3D" id="1.10.10.60">
    <property type="entry name" value="Homeodomain-like"/>
    <property type="match status" value="1"/>
</dbReference>
<protein>
    <submittedName>
        <fullName evidence="2">Transcriptional regulator PpsR</fullName>
    </submittedName>
</protein>
<dbReference type="Pfam" id="PF13426">
    <property type="entry name" value="PAS_9"/>
    <property type="match status" value="1"/>
</dbReference>
<dbReference type="InterPro" id="IPR002197">
    <property type="entry name" value="HTH_Fis"/>
</dbReference>
<dbReference type="Gene3D" id="1.20.5.430">
    <property type="match status" value="1"/>
</dbReference>
<dbReference type="CDD" id="cd00130">
    <property type="entry name" value="PAS"/>
    <property type="match status" value="1"/>
</dbReference>